<dbReference type="Proteomes" id="UP000294564">
    <property type="component" value="Unassembled WGS sequence"/>
</dbReference>
<dbReference type="InterPro" id="IPR011659">
    <property type="entry name" value="WD40"/>
</dbReference>
<keyword evidence="1" id="KW-0472">Membrane</keyword>
<sequence>MYFGENLLFMKVIFFGYIFLVSFLGYSQTNKVLPVDESFKQFLSCRDFTISYNEKEAYFTIQNLNETKGAIVKAEKVKDEWKNFEIVSFSGEHRDIEPFLTPDNLRLYFSSNRPKDNTTEEGDYDIWYVERASIDSAWSKPKNVGSPINTQYNEFYPSLSKNGNLYYTSDKFTTISKDDILLSKWNGTTYEHPIQLNENINSKGYEFNAFISPDEDFILYTVYGAKDGLGSGDLYISFKDENGEFLKRKNLGNQINSNRMEYSPFYDKVSENLYFTSKRDETKNKKATNLSEFNELAKSYINGLSRIYKIKIDIKELKRN</sequence>
<evidence type="ECO:0000313" key="3">
    <source>
        <dbReference type="Proteomes" id="UP000294564"/>
    </source>
</evidence>
<accession>A0A4R2NVR9</accession>
<dbReference type="EMBL" id="SLXM01000003">
    <property type="protein sequence ID" value="TCP25688.1"/>
    <property type="molecule type" value="Genomic_DNA"/>
</dbReference>
<name>A0A4R2NVR9_9FLAO</name>
<comment type="caution">
    <text evidence="2">The sequence shown here is derived from an EMBL/GenBank/DDBJ whole genome shotgun (WGS) entry which is preliminary data.</text>
</comment>
<dbReference type="OrthoDB" id="9809364at2"/>
<dbReference type="InterPro" id="IPR011042">
    <property type="entry name" value="6-blade_b-propeller_TolB-like"/>
</dbReference>
<keyword evidence="1" id="KW-0812">Transmembrane</keyword>
<evidence type="ECO:0000313" key="2">
    <source>
        <dbReference type="EMBL" id="TCP25688.1"/>
    </source>
</evidence>
<dbReference type="Pfam" id="PF07676">
    <property type="entry name" value="PD40"/>
    <property type="match status" value="3"/>
</dbReference>
<gene>
    <name evidence="2" type="ORF">EV195_10347</name>
</gene>
<evidence type="ECO:0000256" key="1">
    <source>
        <dbReference type="SAM" id="Phobius"/>
    </source>
</evidence>
<reference evidence="2 3" key="1">
    <citation type="submission" date="2019-03" db="EMBL/GenBank/DDBJ databases">
        <title>Genomic Encyclopedia of Type Strains, Phase IV (KMG-IV): sequencing the most valuable type-strain genomes for metagenomic binning, comparative biology and taxonomic classification.</title>
        <authorList>
            <person name="Goeker M."/>
        </authorList>
    </citation>
    <scope>NUCLEOTIDE SEQUENCE [LARGE SCALE GENOMIC DNA]</scope>
    <source>
        <strain evidence="2 3">DSM 14836</strain>
    </source>
</reference>
<dbReference type="AlphaFoldDB" id="A0A4R2NVR9"/>
<protein>
    <submittedName>
        <fullName evidence="2">WD40 repeat protein</fullName>
    </submittedName>
</protein>
<proteinExistence type="predicted"/>
<dbReference type="Gene3D" id="2.120.10.30">
    <property type="entry name" value="TolB, C-terminal domain"/>
    <property type="match status" value="1"/>
</dbReference>
<feature type="transmembrane region" description="Helical" evidence="1">
    <location>
        <begin position="7"/>
        <end position="26"/>
    </location>
</feature>
<keyword evidence="3" id="KW-1185">Reference proteome</keyword>
<keyword evidence="1" id="KW-1133">Transmembrane helix</keyword>
<organism evidence="2 3">
    <name type="scientific">Tenacibaculum skagerrakense</name>
    <dbReference type="NCBI Taxonomy" id="186571"/>
    <lineage>
        <taxon>Bacteria</taxon>
        <taxon>Pseudomonadati</taxon>
        <taxon>Bacteroidota</taxon>
        <taxon>Flavobacteriia</taxon>
        <taxon>Flavobacteriales</taxon>
        <taxon>Flavobacteriaceae</taxon>
        <taxon>Tenacibaculum</taxon>
    </lineage>
</organism>
<dbReference type="SUPFAM" id="SSF82171">
    <property type="entry name" value="DPP6 N-terminal domain-like"/>
    <property type="match status" value="1"/>
</dbReference>